<dbReference type="OMA" id="FQQDRRT"/>
<evidence type="ECO:0000313" key="3">
    <source>
        <dbReference type="Proteomes" id="UP000034112"/>
    </source>
</evidence>
<accession>A0A0F9X1C2</accession>
<name>A0A0F9X1C2_TRIHA</name>
<proteinExistence type="predicted"/>
<dbReference type="OrthoDB" id="4923153at2759"/>
<reference evidence="3" key="1">
    <citation type="journal article" date="2015" name="Genome Announc.">
        <title>Draft whole-genome sequence of the biocontrol agent Trichoderma harzianum T6776.</title>
        <authorList>
            <person name="Baroncelli R."/>
            <person name="Piaggeschi G."/>
            <person name="Fiorini L."/>
            <person name="Bertolini E."/>
            <person name="Zapparata A."/>
            <person name="Pe M.E."/>
            <person name="Sarrocco S."/>
            <person name="Vannacci G."/>
        </authorList>
    </citation>
    <scope>NUCLEOTIDE SEQUENCE [LARGE SCALE GENOMIC DNA]</scope>
    <source>
        <strain evidence="3">T6776</strain>
    </source>
</reference>
<feature type="region of interest" description="Disordered" evidence="1">
    <location>
        <begin position="1"/>
        <end position="21"/>
    </location>
</feature>
<dbReference type="AlphaFoldDB" id="A0A0F9X1C2"/>
<gene>
    <name evidence="2" type="ORF">THAR02_09412</name>
</gene>
<dbReference type="EMBL" id="JOKZ01000415">
    <property type="protein sequence ID" value="KKO98484.1"/>
    <property type="molecule type" value="Genomic_DNA"/>
</dbReference>
<evidence type="ECO:0000313" key="2">
    <source>
        <dbReference type="EMBL" id="KKO98484.1"/>
    </source>
</evidence>
<comment type="caution">
    <text evidence="2">The sequence shown here is derived from an EMBL/GenBank/DDBJ whole genome shotgun (WGS) entry which is preliminary data.</text>
</comment>
<protein>
    <submittedName>
        <fullName evidence="2">Uncharacterized protein</fullName>
    </submittedName>
</protein>
<evidence type="ECO:0000256" key="1">
    <source>
        <dbReference type="SAM" id="MobiDB-lite"/>
    </source>
</evidence>
<organism evidence="2 3">
    <name type="scientific">Trichoderma harzianum</name>
    <name type="common">Hypocrea lixii</name>
    <dbReference type="NCBI Taxonomy" id="5544"/>
    <lineage>
        <taxon>Eukaryota</taxon>
        <taxon>Fungi</taxon>
        <taxon>Dikarya</taxon>
        <taxon>Ascomycota</taxon>
        <taxon>Pezizomycotina</taxon>
        <taxon>Sordariomycetes</taxon>
        <taxon>Hypocreomycetidae</taxon>
        <taxon>Hypocreales</taxon>
        <taxon>Hypocreaceae</taxon>
        <taxon>Trichoderma</taxon>
    </lineage>
</organism>
<dbReference type="Proteomes" id="UP000034112">
    <property type="component" value="Unassembled WGS sequence"/>
</dbReference>
<sequence>MARRRSTRSRSNDSSDPGDAALEVHQQIYKLKKDRDESSRAVSEKYGAALAEIQARASTWLEDLQRRRTQRILQCLTEIIELTERREAIEAKMADVVAKADVKVEELEAMMMAGYTGREKDAAIALEKVAAHQHGS</sequence>